<dbReference type="Pfam" id="PF01488">
    <property type="entry name" value="Shikimate_DH"/>
    <property type="match status" value="1"/>
</dbReference>
<feature type="binding site" evidence="8">
    <location>
        <position position="85"/>
    </location>
    <ligand>
        <name>shikimate</name>
        <dbReference type="ChEBI" id="CHEBI:36208"/>
    </ligand>
</feature>
<proteinExistence type="inferred from homology"/>
<dbReference type="Proteomes" id="UP001597561">
    <property type="component" value="Unassembled WGS sequence"/>
</dbReference>
<dbReference type="InterPro" id="IPR011342">
    <property type="entry name" value="Shikimate_DH"/>
</dbReference>
<evidence type="ECO:0000313" key="13">
    <source>
        <dbReference type="Proteomes" id="UP001597561"/>
    </source>
</evidence>
<gene>
    <name evidence="8 12" type="primary">aroE</name>
    <name evidence="12" type="ORF">ACFS5P_09055</name>
</gene>
<dbReference type="GO" id="GO:0004764">
    <property type="term" value="F:shikimate 3-dehydrogenase (NADP+) activity"/>
    <property type="evidence" value="ECO:0007669"/>
    <property type="project" value="UniProtKB-EC"/>
</dbReference>
<comment type="caution">
    <text evidence="12">The sequence shown here is derived from an EMBL/GenBank/DDBJ whole genome shotgun (WGS) entry which is preliminary data.</text>
</comment>
<feature type="active site" description="Proton acceptor" evidence="8">
    <location>
        <position position="64"/>
    </location>
</feature>
<evidence type="ECO:0000259" key="10">
    <source>
        <dbReference type="Pfam" id="PF08501"/>
    </source>
</evidence>
<evidence type="ECO:0000259" key="11">
    <source>
        <dbReference type="Pfam" id="PF18317"/>
    </source>
</evidence>
<evidence type="ECO:0000256" key="4">
    <source>
        <dbReference type="ARBA" id="ARBA00022857"/>
    </source>
</evidence>
<feature type="binding site" evidence="8">
    <location>
        <begin position="150"/>
        <end position="155"/>
    </location>
    <ligand>
        <name>NADP(+)</name>
        <dbReference type="ChEBI" id="CHEBI:58349"/>
    </ligand>
</feature>
<feature type="binding site" evidence="8">
    <location>
        <position position="218"/>
    </location>
    <ligand>
        <name>shikimate</name>
        <dbReference type="ChEBI" id="CHEBI:36208"/>
    </ligand>
</feature>
<evidence type="ECO:0000313" key="12">
    <source>
        <dbReference type="EMBL" id="MFD2912024.1"/>
    </source>
</evidence>
<dbReference type="RefSeq" id="WP_204727942.1">
    <property type="nucleotide sequence ID" value="NZ_JAFBDK010000001.1"/>
</dbReference>
<keyword evidence="3 8" id="KW-0028">Amino-acid biosynthesis</keyword>
<dbReference type="InterPro" id="IPR041121">
    <property type="entry name" value="SDH_C"/>
</dbReference>
<comment type="subunit">
    <text evidence="8">Homodimer.</text>
</comment>
<feature type="binding site" evidence="8">
    <location>
        <begin position="13"/>
        <end position="15"/>
    </location>
    <ligand>
        <name>shikimate</name>
        <dbReference type="ChEBI" id="CHEBI:36208"/>
    </ligand>
</feature>
<evidence type="ECO:0000259" key="9">
    <source>
        <dbReference type="Pfam" id="PF01488"/>
    </source>
</evidence>
<evidence type="ECO:0000256" key="8">
    <source>
        <dbReference type="HAMAP-Rule" id="MF_00222"/>
    </source>
</evidence>
<dbReference type="SUPFAM" id="SSF51735">
    <property type="entry name" value="NAD(P)-binding Rossmann-fold domains"/>
    <property type="match status" value="1"/>
</dbReference>
<feature type="binding site" evidence="8">
    <location>
        <position position="60"/>
    </location>
    <ligand>
        <name>shikimate</name>
        <dbReference type="ChEBI" id="CHEBI:36208"/>
    </ligand>
</feature>
<dbReference type="Gene3D" id="3.40.50.720">
    <property type="entry name" value="NAD(P)-binding Rossmann-like Domain"/>
    <property type="match status" value="1"/>
</dbReference>
<keyword evidence="13" id="KW-1185">Reference proteome</keyword>
<dbReference type="NCBIfam" id="TIGR00507">
    <property type="entry name" value="aroE"/>
    <property type="match status" value="1"/>
</dbReference>
<dbReference type="CDD" id="cd01065">
    <property type="entry name" value="NAD_bind_Shikimate_DH"/>
    <property type="match status" value="1"/>
</dbReference>
<feature type="binding site" evidence="8">
    <location>
        <position position="246"/>
    </location>
    <ligand>
        <name>shikimate</name>
        <dbReference type="ChEBI" id="CHEBI:36208"/>
    </ligand>
</feature>
<dbReference type="InterPro" id="IPR036291">
    <property type="entry name" value="NAD(P)-bd_dom_sf"/>
</dbReference>
<evidence type="ECO:0000256" key="7">
    <source>
        <dbReference type="ARBA" id="ARBA00049442"/>
    </source>
</evidence>
<protein>
    <recommendedName>
        <fullName evidence="2 8">Shikimate dehydrogenase (NADP(+))</fullName>
        <shortName evidence="8">SDH</shortName>
        <ecNumber evidence="2 8">1.1.1.25</ecNumber>
    </recommendedName>
</protein>
<evidence type="ECO:0000256" key="2">
    <source>
        <dbReference type="ARBA" id="ARBA00012962"/>
    </source>
</evidence>
<evidence type="ECO:0000256" key="1">
    <source>
        <dbReference type="ARBA" id="ARBA00004871"/>
    </source>
</evidence>
<dbReference type="InterPro" id="IPR006151">
    <property type="entry name" value="Shikm_DH/Glu-tRNA_Rdtase"/>
</dbReference>
<dbReference type="PANTHER" id="PTHR21089:SF1">
    <property type="entry name" value="BIFUNCTIONAL 3-DEHYDROQUINATE DEHYDRATASE_SHIKIMATE DEHYDROGENASE, CHLOROPLASTIC"/>
    <property type="match status" value="1"/>
</dbReference>
<comment type="pathway">
    <text evidence="1 8">Metabolic intermediate biosynthesis; chorismate biosynthesis; chorismate from D-erythrose 4-phosphate and phosphoenolpyruvate: step 4/7.</text>
</comment>
<feature type="domain" description="Shikimate dehydrogenase substrate binding N-terminal" evidence="10">
    <location>
        <begin position="5"/>
        <end position="87"/>
    </location>
</feature>
<evidence type="ECO:0000256" key="6">
    <source>
        <dbReference type="ARBA" id="ARBA00023141"/>
    </source>
</evidence>
<evidence type="ECO:0000256" key="5">
    <source>
        <dbReference type="ARBA" id="ARBA00023002"/>
    </source>
</evidence>
<feature type="binding site" evidence="8">
    <location>
        <begin position="126"/>
        <end position="130"/>
    </location>
    <ligand>
        <name>NADP(+)</name>
        <dbReference type="ChEBI" id="CHEBI:58349"/>
    </ligand>
</feature>
<dbReference type="Pfam" id="PF18317">
    <property type="entry name" value="SDH_C"/>
    <property type="match status" value="1"/>
</dbReference>
<keyword evidence="5 8" id="KW-0560">Oxidoreductase</keyword>
<accession>A0ABW5ZGB1</accession>
<sequence length="275" mass="30002">MKLAVIGYPIHHSKSPFMHNSWLKECGLKGSYEALEVPPDQLGEQIEDLRKRNFSGYNVTIPHKENIIQYLDEVEDRATELGAVNTVVIRDGKSYGYNTDGDGFLKSLLTKRTTKEVSDSQILIIGAGGAAKGIAGSLHSFGAEKISIANRTVIKADQLIESHGLTGDSMDLAAAQHQIGLFDIVINTTSQGMYPHIHQHALDATEMKAGSLAADIIYNPLKTQFLKKAEAAGADILNGVGMFVFQGALAFEKWTDKIPDTASMINKITKDMKQE</sequence>
<comment type="catalytic activity">
    <reaction evidence="7 8">
        <text>shikimate + NADP(+) = 3-dehydroshikimate + NADPH + H(+)</text>
        <dbReference type="Rhea" id="RHEA:17737"/>
        <dbReference type="ChEBI" id="CHEBI:15378"/>
        <dbReference type="ChEBI" id="CHEBI:16630"/>
        <dbReference type="ChEBI" id="CHEBI:36208"/>
        <dbReference type="ChEBI" id="CHEBI:57783"/>
        <dbReference type="ChEBI" id="CHEBI:58349"/>
        <dbReference type="EC" id="1.1.1.25"/>
    </reaction>
</comment>
<dbReference type="HAMAP" id="MF_00222">
    <property type="entry name" value="Shikimate_DH_AroE"/>
    <property type="match status" value="1"/>
</dbReference>
<dbReference type="EC" id="1.1.1.25" evidence="2 8"/>
<dbReference type="PANTHER" id="PTHR21089">
    <property type="entry name" value="SHIKIMATE DEHYDROGENASE"/>
    <property type="match status" value="1"/>
</dbReference>
<feature type="binding site" evidence="8">
    <location>
        <position position="100"/>
    </location>
    <ligand>
        <name>shikimate</name>
        <dbReference type="ChEBI" id="CHEBI:36208"/>
    </ligand>
</feature>
<keyword evidence="4 8" id="KW-0521">NADP</keyword>
<evidence type="ECO:0000256" key="3">
    <source>
        <dbReference type="ARBA" id="ARBA00022605"/>
    </source>
</evidence>
<dbReference type="Pfam" id="PF08501">
    <property type="entry name" value="Shikimate_dh_N"/>
    <property type="match status" value="1"/>
</dbReference>
<feature type="binding site" evidence="8">
    <location>
        <position position="239"/>
    </location>
    <ligand>
        <name>NADP(+)</name>
        <dbReference type="ChEBI" id="CHEBI:58349"/>
    </ligand>
</feature>
<feature type="domain" description="SDH C-terminal" evidence="11">
    <location>
        <begin position="239"/>
        <end position="266"/>
    </location>
</feature>
<dbReference type="SUPFAM" id="SSF53223">
    <property type="entry name" value="Aminoacid dehydrogenase-like, N-terminal domain"/>
    <property type="match status" value="1"/>
</dbReference>
<comment type="function">
    <text evidence="8">Involved in the biosynthesis of the chorismate, which leads to the biosynthesis of aromatic amino acids. Catalyzes the reversible NADPH linked reduction of 3-dehydroshikimate (DHSA) to yield shikimate (SA).</text>
</comment>
<dbReference type="EMBL" id="JBHUPG010000016">
    <property type="protein sequence ID" value="MFD2912024.1"/>
    <property type="molecule type" value="Genomic_DNA"/>
</dbReference>
<dbReference type="InterPro" id="IPR046346">
    <property type="entry name" value="Aminoacid_DH-like_N_sf"/>
</dbReference>
<keyword evidence="6 8" id="KW-0057">Aromatic amino acid biosynthesis</keyword>
<dbReference type="InterPro" id="IPR013708">
    <property type="entry name" value="Shikimate_DH-bd_N"/>
</dbReference>
<feature type="domain" description="Quinate/shikimate 5-dehydrogenase/glutamyl-tRNA reductase" evidence="9">
    <location>
        <begin position="110"/>
        <end position="193"/>
    </location>
</feature>
<organism evidence="12 13">
    <name type="scientific">Jeotgalibacillus terrae</name>
    <dbReference type="NCBI Taxonomy" id="587735"/>
    <lineage>
        <taxon>Bacteria</taxon>
        <taxon>Bacillati</taxon>
        <taxon>Bacillota</taxon>
        <taxon>Bacilli</taxon>
        <taxon>Bacillales</taxon>
        <taxon>Caryophanaceae</taxon>
        <taxon>Jeotgalibacillus</taxon>
    </lineage>
</organism>
<dbReference type="InterPro" id="IPR022893">
    <property type="entry name" value="Shikimate_DH_fam"/>
</dbReference>
<reference evidence="13" key="1">
    <citation type="journal article" date="2019" name="Int. J. Syst. Evol. Microbiol.">
        <title>The Global Catalogue of Microorganisms (GCM) 10K type strain sequencing project: providing services to taxonomists for standard genome sequencing and annotation.</title>
        <authorList>
            <consortium name="The Broad Institute Genomics Platform"/>
            <consortium name="The Broad Institute Genome Sequencing Center for Infectious Disease"/>
            <person name="Wu L."/>
            <person name="Ma J."/>
        </authorList>
    </citation>
    <scope>NUCLEOTIDE SEQUENCE [LARGE SCALE GENOMIC DNA]</scope>
    <source>
        <strain evidence="13">KCTC 13528</strain>
    </source>
</reference>
<dbReference type="Gene3D" id="3.40.50.10860">
    <property type="entry name" value="Leucine Dehydrogenase, chain A, domain 1"/>
    <property type="match status" value="1"/>
</dbReference>
<feature type="binding site" evidence="8">
    <location>
        <position position="216"/>
    </location>
    <ligand>
        <name>NADP(+)</name>
        <dbReference type="ChEBI" id="CHEBI:58349"/>
    </ligand>
</feature>
<comment type="similarity">
    <text evidence="8">Belongs to the shikimate dehydrogenase family.</text>
</comment>
<name>A0ABW5ZGB1_9BACL</name>
<feature type="binding site" evidence="8">
    <location>
        <position position="76"/>
    </location>
    <ligand>
        <name>NADP(+)</name>
        <dbReference type="ChEBI" id="CHEBI:58349"/>
    </ligand>
</feature>